<dbReference type="InterPro" id="IPR001810">
    <property type="entry name" value="F-box_dom"/>
</dbReference>
<dbReference type="PANTHER" id="PTHR34145:SF28">
    <property type="entry name" value="F-BOX DOMAIN-CONTAINING PROTEIN"/>
    <property type="match status" value="1"/>
</dbReference>
<sequence>MVSRTCSSSYSCFSVRIKLHLARMEALPDAIVQYILSHMRNARDVTSCACVSRRFKESMSFVRSLYFPRHCFDNSCGTADSDTVVSRMVSSIVWLEELVVYCPFSNAGLASWLSSTSCSLRHLELRLDNQNDKHVQNGMPTKLDCIGYATGLESLKLWGVLMDHSPKWGVFKNLQNLEIVGAIMEDRALSDAFRVCPNLRNLLLRSCEGLRSVSIELQQLEQCRLEFYGMGNCSLTVSCPKVQLIEIQGCNWIRVNQTSCLRNLSISSSEGRVHKVEFGKLGALEFLSIKGVQWRWDAVSTILQCAREVKHLVMKVEFTGNSDNPLPFPEVDLVDFFNSHQKLQTFEIHGAMFAALCQKNSLKSVDSRFVIPCLKEVVITVRSPLNAQQKMRTLGSILKYGKELRRMVIRISQMKNFHTSADYFFEEIFRLRYLNKKVVWIE</sequence>
<proteinExistence type="predicted"/>
<dbReference type="SUPFAM" id="SSF81383">
    <property type="entry name" value="F-box domain"/>
    <property type="match status" value="1"/>
</dbReference>
<protein>
    <submittedName>
        <fullName evidence="4">F-box protein At1g10780-like isoform X1</fullName>
    </submittedName>
</protein>
<name>A0A1U8BDB1_NELNU</name>
<feature type="domain" description="F-box/LRR-repeat protein 15/At3g58940/PEG3-like LRR" evidence="2">
    <location>
        <begin position="111"/>
        <end position="225"/>
    </location>
</feature>
<dbReference type="RefSeq" id="XP_010274317.1">
    <property type="nucleotide sequence ID" value="XM_010276015.2"/>
</dbReference>
<dbReference type="PANTHER" id="PTHR34145">
    <property type="entry name" value="OS02G0105600 PROTEIN"/>
    <property type="match status" value="1"/>
</dbReference>
<dbReference type="AlphaFoldDB" id="A0A1U8BDB1"/>
<feature type="domain" description="F-box" evidence="1">
    <location>
        <begin position="25"/>
        <end position="57"/>
    </location>
</feature>
<keyword evidence="3" id="KW-1185">Reference proteome</keyword>
<dbReference type="InterPro" id="IPR053772">
    <property type="entry name" value="At1g61320/At1g61330-like"/>
</dbReference>
<dbReference type="FunCoup" id="A0A1U8BDB1">
    <property type="interactions" value="704"/>
</dbReference>
<dbReference type="KEGG" id="nnu:104609653"/>
<accession>A0A1U8BDB1</accession>
<dbReference type="Pfam" id="PF12937">
    <property type="entry name" value="F-box-like"/>
    <property type="match status" value="1"/>
</dbReference>
<dbReference type="InterPro" id="IPR055411">
    <property type="entry name" value="LRR_FXL15/At3g58940/PEG3-like"/>
</dbReference>
<dbReference type="Proteomes" id="UP000189703">
    <property type="component" value="Unplaced"/>
</dbReference>
<evidence type="ECO:0000259" key="2">
    <source>
        <dbReference type="Pfam" id="PF24758"/>
    </source>
</evidence>
<dbReference type="OrthoDB" id="9973021at2759"/>
<dbReference type="InterPro" id="IPR036047">
    <property type="entry name" value="F-box-like_dom_sf"/>
</dbReference>
<evidence type="ECO:0000259" key="1">
    <source>
        <dbReference type="Pfam" id="PF12937"/>
    </source>
</evidence>
<dbReference type="GeneID" id="104609653"/>
<gene>
    <name evidence="4" type="primary">LOC104609653</name>
</gene>
<dbReference type="eggNOG" id="ENOG502QS32">
    <property type="taxonomic scope" value="Eukaryota"/>
</dbReference>
<evidence type="ECO:0000313" key="3">
    <source>
        <dbReference type="Proteomes" id="UP000189703"/>
    </source>
</evidence>
<dbReference type="InterPro" id="IPR032675">
    <property type="entry name" value="LRR_dom_sf"/>
</dbReference>
<dbReference type="Gene3D" id="3.80.10.10">
    <property type="entry name" value="Ribonuclease Inhibitor"/>
    <property type="match status" value="1"/>
</dbReference>
<dbReference type="Pfam" id="PF24758">
    <property type="entry name" value="LRR_At5g56370"/>
    <property type="match status" value="1"/>
</dbReference>
<dbReference type="SUPFAM" id="SSF52047">
    <property type="entry name" value="RNI-like"/>
    <property type="match status" value="1"/>
</dbReference>
<evidence type="ECO:0000313" key="4">
    <source>
        <dbReference type="RefSeq" id="XP_010274317.1"/>
    </source>
</evidence>
<dbReference type="InParanoid" id="A0A1U8BDB1"/>
<dbReference type="OMA" id="CECAGEA"/>
<organism evidence="3 4">
    <name type="scientific">Nelumbo nucifera</name>
    <name type="common">Sacred lotus</name>
    <dbReference type="NCBI Taxonomy" id="4432"/>
    <lineage>
        <taxon>Eukaryota</taxon>
        <taxon>Viridiplantae</taxon>
        <taxon>Streptophyta</taxon>
        <taxon>Embryophyta</taxon>
        <taxon>Tracheophyta</taxon>
        <taxon>Spermatophyta</taxon>
        <taxon>Magnoliopsida</taxon>
        <taxon>Proteales</taxon>
        <taxon>Nelumbonaceae</taxon>
        <taxon>Nelumbo</taxon>
    </lineage>
</organism>
<reference evidence="4" key="1">
    <citation type="submission" date="2025-08" db="UniProtKB">
        <authorList>
            <consortium name="RefSeq"/>
        </authorList>
    </citation>
    <scope>IDENTIFICATION</scope>
</reference>